<evidence type="ECO:0000256" key="9">
    <source>
        <dbReference type="ARBA" id="ARBA00022723"/>
    </source>
</evidence>
<evidence type="ECO:0000256" key="1">
    <source>
        <dbReference type="ARBA" id="ARBA00001966"/>
    </source>
</evidence>
<evidence type="ECO:0000313" key="14">
    <source>
        <dbReference type="EMBL" id="AKU93159.1"/>
    </source>
</evidence>
<keyword evidence="10" id="KW-0408">Iron</keyword>
<evidence type="ECO:0000256" key="3">
    <source>
        <dbReference type="ARBA" id="ARBA00007544"/>
    </source>
</evidence>
<dbReference type="STRING" id="1391653.AKJ08_3546"/>
<dbReference type="EMBL" id="CP012332">
    <property type="protein sequence ID" value="AKU93159.1"/>
    <property type="molecule type" value="Genomic_DNA"/>
</dbReference>
<gene>
    <name evidence="14" type="ORF">AKJ08_3546</name>
</gene>
<name>A0A0K1PJ78_9BACT</name>
<keyword evidence="12" id="KW-1015">Disulfide bond</keyword>
<dbReference type="GO" id="GO:0005737">
    <property type="term" value="C:cytoplasm"/>
    <property type="evidence" value="ECO:0007669"/>
    <property type="project" value="UniProtKB-SubCell"/>
</dbReference>
<sequence>MHVGSLTSDQLAEWARTKGASEASARQLARAVMGRFTNREVSALPSKRLLEEAERELGWSLPESTPVEDPDGTIRHAVRFADGALVEAVAIPHPERSTICLSTQAGCARGCLFCETGRLGLQRQLLPEEIVGQFAVVSRHLAALGRPAPSNIVFMGMGEPLDNLDAVLAAADVLSDDCGFAVAPRRITVSTVGVVPRMREFYRRSRYRLAVSLHAASDEERKALLPVARTWDLAVLREAIAESPEPVLLQWTMIDGVNDTDRHADQLLAFCKGLDVRVNLIPLNPGPEERLRAPSMERVRTFQKRLRDAGLRTLVRMPHGREIGGACGQLAGALREHPERKPALPVIGKATSLHR</sequence>
<dbReference type="KEGG" id="vin:AKJ08_3546"/>
<comment type="cofactor">
    <cofactor evidence="1">
        <name>[4Fe-4S] cluster</name>
        <dbReference type="ChEBI" id="CHEBI:49883"/>
    </cofactor>
</comment>
<dbReference type="CDD" id="cd01335">
    <property type="entry name" value="Radical_SAM"/>
    <property type="match status" value="1"/>
</dbReference>
<dbReference type="GO" id="GO:0070475">
    <property type="term" value="P:rRNA base methylation"/>
    <property type="evidence" value="ECO:0007669"/>
    <property type="project" value="TreeGrafter"/>
</dbReference>
<dbReference type="PIRSF" id="PIRSF006004">
    <property type="entry name" value="CHP00048"/>
    <property type="match status" value="1"/>
</dbReference>
<evidence type="ECO:0000313" key="15">
    <source>
        <dbReference type="Proteomes" id="UP000055590"/>
    </source>
</evidence>
<dbReference type="PANTHER" id="PTHR30544:SF9">
    <property type="entry name" value="RADICAL SAM SUPERFAMILY PROTEIN"/>
    <property type="match status" value="1"/>
</dbReference>
<dbReference type="InterPro" id="IPR007197">
    <property type="entry name" value="rSAM"/>
</dbReference>
<evidence type="ECO:0000256" key="8">
    <source>
        <dbReference type="ARBA" id="ARBA00022691"/>
    </source>
</evidence>
<evidence type="ECO:0000256" key="10">
    <source>
        <dbReference type="ARBA" id="ARBA00023004"/>
    </source>
</evidence>
<dbReference type="InterPro" id="IPR013785">
    <property type="entry name" value="Aldolase_TIM"/>
</dbReference>
<dbReference type="RefSeq" id="WP_050727223.1">
    <property type="nucleotide sequence ID" value="NZ_CP012332.1"/>
</dbReference>
<dbReference type="SFLD" id="SFLDS00029">
    <property type="entry name" value="Radical_SAM"/>
    <property type="match status" value="1"/>
</dbReference>
<evidence type="ECO:0000256" key="2">
    <source>
        <dbReference type="ARBA" id="ARBA00004496"/>
    </source>
</evidence>
<dbReference type="AlphaFoldDB" id="A0A0K1PJ78"/>
<dbReference type="PROSITE" id="PS51918">
    <property type="entry name" value="RADICAL_SAM"/>
    <property type="match status" value="1"/>
</dbReference>
<keyword evidence="6 14" id="KW-0489">Methyltransferase</keyword>
<dbReference type="SFLD" id="SFLDG01062">
    <property type="entry name" value="methyltransferase_(Class_A)"/>
    <property type="match status" value="1"/>
</dbReference>
<feature type="domain" description="Radical SAM core" evidence="13">
    <location>
        <begin position="93"/>
        <end position="321"/>
    </location>
</feature>
<comment type="subcellular location">
    <subcellularLocation>
        <location evidence="2">Cytoplasm</location>
    </subcellularLocation>
</comment>
<keyword evidence="8" id="KW-0949">S-adenosyl-L-methionine</keyword>
<dbReference type="Gene3D" id="3.20.20.70">
    <property type="entry name" value="Aldolase class I"/>
    <property type="match status" value="1"/>
</dbReference>
<protein>
    <submittedName>
        <fullName evidence="14">Ribosomal RNA large subunit methyltransferase N</fullName>
    </submittedName>
</protein>
<proteinExistence type="inferred from homology"/>
<dbReference type="SUPFAM" id="SSF102114">
    <property type="entry name" value="Radical SAM enzymes"/>
    <property type="match status" value="1"/>
</dbReference>
<dbReference type="OrthoDB" id="9793973at2"/>
<dbReference type="PANTHER" id="PTHR30544">
    <property type="entry name" value="23S RRNA METHYLTRANSFERASE"/>
    <property type="match status" value="1"/>
</dbReference>
<dbReference type="GO" id="GO:0051539">
    <property type="term" value="F:4 iron, 4 sulfur cluster binding"/>
    <property type="evidence" value="ECO:0007669"/>
    <property type="project" value="UniProtKB-KW"/>
</dbReference>
<keyword evidence="5" id="KW-0963">Cytoplasm</keyword>
<reference evidence="14 15" key="1">
    <citation type="submission" date="2015-08" db="EMBL/GenBank/DDBJ databases">
        <authorList>
            <person name="Babu N.S."/>
            <person name="Beckwith C.J."/>
            <person name="Beseler K.G."/>
            <person name="Brison A."/>
            <person name="Carone J.V."/>
            <person name="Caskin T.P."/>
            <person name="Diamond M."/>
            <person name="Durham M.E."/>
            <person name="Foxe J.M."/>
            <person name="Go M."/>
            <person name="Henderson B.A."/>
            <person name="Jones I.B."/>
            <person name="McGettigan J.A."/>
            <person name="Micheletti S.J."/>
            <person name="Nasrallah M.E."/>
            <person name="Ortiz D."/>
            <person name="Piller C.R."/>
            <person name="Privatt S.R."/>
            <person name="Schneider S.L."/>
            <person name="Sharp S."/>
            <person name="Smith T.C."/>
            <person name="Stanton J.D."/>
            <person name="Ullery H.E."/>
            <person name="Wilson R.J."/>
            <person name="Serrano M.G."/>
            <person name="Buck G."/>
            <person name="Lee V."/>
            <person name="Wang Y."/>
            <person name="Carvalho R."/>
            <person name="Voegtly L."/>
            <person name="Shi R."/>
            <person name="Duckworth R."/>
            <person name="Johnson A."/>
            <person name="Loviza R."/>
            <person name="Walstead R."/>
            <person name="Shah Z."/>
            <person name="Kiflezghi M."/>
            <person name="Wade K."/>
            <person name="Ball S.L."/>
            <person name="Bradley K.W."/>
            <person name="Asai D.J."/>
            <person name="Bowman C.A."/>
            <person name="Russell D.A."/>
            <person name="Pope W.H."/>
            <person name="Jacobs-Sera D."/>
            <person name="Hendrix R.W."/>
            <person name="Hatfull G.F."/>
        </authorList>
    </citation>
    <scope>NUCLEOTIDE SEQUENCE [LARGE SCALE GENOMIC DNA]</scope>
    <source>
        <strain evidence="14 15">DSM 27710</strain>
    </source>
</reference>
<dbReference type="GO" id="GO:0046872">
    <property type="term" value="F:metal ion binding"/>
    <property type="evidence" value="ECO:0007669"/>
    <property type="project" value="UniProtKB-KW"/>
</dbReference>
<dbReference type="InterPro" id="IPR040072">
    <property type="entry name" value="Methyltransferase_A"/>
</dbReference>
<keyword evidence="11" id="KW-0411">Iron-sulfur</keyword>
<dbReference type="SFLD" id="SFLDF00275">
    <property type="entry name" value="adenosine_C2_methyltransferase"/>
    <property type="match status" value="1"/>
</dbReference>
<keyword evidence="4" id="KW-0004">4Fe-4S</keyword>
<evidence type="ECO:0000256" key="5">
    <source>
        <dbReference type="ARBA" id="ARBA00022490"/>
    </source>
</evidence>
<evidence type="ECO:0000256" key="4">
    <source>
        <dbReference type="ARBA" id="ARBA00022485"/>
    </source>
</evidence>
<organism evidence="14 15">
    <name type="scientific">Vulgatibacter incomptus</name>
    <dbReference type="NCBI Taxonomy" id="1391653"/>
    <lineage>
        <taxon>Bacteria</taxon>
        <taxon>Pseudomonadati</taxon>
        <taxon>Myxococcota</taxon>
        <taxon>Myxococcia</taxon>
        <taxon>Myxococcales</taxon>
        <taxon>Cystobacterineae</taxon>
        <taxon>Vulgatibacteraceae</taxon>
        <taxon>Vulgatibacter</taxon>
    </lineage>
</organism>
<dbReference type="InterPro" id="IPR004383">
    <property type="entry name" value="rRNA_lsu_MTrfase_RlmN/Cfr"/>
</dbReference>
<dbReference type="GO" id="GO:0008173">
    <property type="term" value="F:RNA methyltransferase activity"/>
    <property type="evidence" value="ECO:0007669"/>
    <property type="project" value="InterPro"/>
</dbReference>
<dbReference type="InterPro" id="IPR058240">
    <property type="entry name" value="rSAM_sf"/>
</dbReference>
<dbReference type="Pfam" id="PF04055">
    <property type="entry name" value="Radical_SAM"/>
    <property type="match status" value="1"/>
</dbReference>
<comment type="similarity">
    <text evidence="3">Belongs to the radical SAM superfamily. RlmN family.</text>
</comment>
<keyword evidence="9" id="KW-0479">Metal-binding</keyword>
<dbReference type="PATRIC" id="fig|1391653.3.peg.3703"/>
<evidence type="ECO:0000256" key="6">
    <source>
        <dbReference type="ARBA" id="ARBA00022603"/>
    </source>
</evidence>
<evidence type="ECO:0000256" key="12">
    <source>
        <dbReference type="ARBA" id="ARBA00023157"/>
    </source>
</evidence>
<dbReference type="Proteomes" id="UP000055590">
    <property type="component" value="Chromosome"/>
</dbReference>
<evidence type="ECO:0000256" key="11">
    <source>
        <dbReference type="ARBA" id="ARBA00023014"/>
    </source>
</evidence>
<keyword evidence="7 14" id="KW-0808">Transferase</keyword>
<evidence type="ECO:0000256" key="7">
    <source>
        <dbReference type="ARBA" id="ARBA00022679"/>
    </source>
</evidence>
<dbReference type="GO" id="GO:0030488">
    <property type="term" value="P:tRNA methylation"/>
    <property type="evidence" value="ECO:0007669"/>
    <property type="project" value="TreeGrafter"/>
</dbReference>
<evidence type="ECO:0000259" key="13">
    <source>
        <dbReference type="PROSITE" id="PS51918"/>
    </source>
</evidence>
<keyword evidence="15" id="KW-1185">Reference proteome</keyword>
<accession>A0A0K1PJ78</accession>